<protein>
    <recommendedName>
        <fullName evidence="3">Phospholipase B-like</fullName>
    </recommendedName>
</protein>
<keyword evidence="1" id="KW-0732">Signal</keyword>
<dbReference type="EMBL" id="HBGW01013576">
    <property type="protein sequence ID" value="CAD9517970.1"/>
    <property type="molecule type" value="Transcribed_RNA"/>
</dbReference>
<evidence type="ECO:0008006" key="3">
    <source>
        <dbReference type="Google" id="ProtNLM"/>
    </source>
</evidence>
<gene>
    <name evidence="2" type="ORF">BRAN1462_LOCUS8649</name>
</gene>
<evidence type="ECO:0000313" key="2">
    <source>
        <dbReference type="EMBL" id="CAD9517970.1"/>
    </source>
</evidence>
<accession>A0A6U9RAD3</accession>
<sequence length="245" mass="27231">MARRLAALALLWVCARGLKTWAEWPCPVGLDERVCRKLQHGVTNCALVAQALNLTKASTEEIEVAVAGADVDLAKKFSAPWTLVYTRMAHEYVVQRVSADGTDPTFRVYQANSEGPLDVREWLGDRLTSEEFGGQWLDGYAKGLHAFTQNPDVFEVRFHPLPAGHELQDWWGSLMKNAQPDKASEDQSVEQIVQGYRQTWQRFGRSQVLSLAEFQSFLQTPVLIGGGSSPRQGVFGLSVGVMPLK</sequence>
<dbReference type="AlphaFoldDB" id="A0A6U9RAD3"/>
<feature type="chain" id="PRO_5030160634" description="Phospholipase B-like" evidence="1">
    <location>
        <begin position="23"/>
        <end position="245"/>
    </location>
</feature>
<reference evidence="2" key="1">
    <citation type="submission" date="2021-01" db="EMBL/GenBank/DDBJ databases">
        <authorList>
            <person name="Corre E."/>
            <person name="Pelletier E."/>
            <person name="Niang G."/>
            <person name="Scheremetjew M."/>
            <person name="Finn R."/>
            <person name="Kale V."/>
            <person name="Holt S."/>
            <person name="Cochrane G."/>
            <person name="Meng A."/>
            <person name="Brown T."/>
            <person name="Cohen L."/>
        </authorList>
    </citation>
    <scope>NUCLEOTIDE SEQUENCE</scope>
    <source>
        <strain evidence="2">RCC3387</strain>
    </source>
</reference>
<proteinExistence type="predicted"/>
<name>A0A6U9RAD3_9DINO</name>
<organism evidence="2">
    <name type="scientific">Zooxanthella nutricula</name>
    <dbReference type="NCBI Taxonomy" id="1333877"/>
    <lineage>
        <taxon>Eukaryota</taxon>
        <taxon>Sar</taxon>
        <taxon>Alveolata</taxon>
        <taxon>Dinophyceae</taxon>
        <taxon>Peridiniales</taxon>
        <taxon>Peridiniales incertae sedis</taxon>
        <taxon>Zooxanthella</taxon>
    </lineage>
</organism>
<evidence type="ECO:0000256" key="1">
    <source>
        <dbReference type="SAM" id="SignalP"/>
    </source>
</evidence>
<feature type="signal peptide" evidence="1">
    <location>
        <begin position="1"/>
        <end position="22"/>
    </location>
</feature>